<dbReference type="Gene3D" id="2.70.130.10">
    <property type="entry name" value="Mannose-6-phosphate receptor binding domain"/>
    <property type="match status" value="1"/>
</dbReference>
<feature type="compositionally biased region" description="Basic and acidic residues" evidence="7">
    <location>
        <begin position="200"/>
        <end position="218"/>
    </location>
</feature>
<dbReference type="SUPFAM" id="SSF47473">
    <property type="entry name" value="EF-hand"/>
    <property type="match status" value="1"/>
</dbReference>
<dbReference type="PANTHER" id="PTHR12630">
    <property type="entry name" value="N-LINKED OLIGOSACCHARIDE PROCESSING"/>
    <property type="match status" value="1"/>
</dbReference>
<dbReference type="InterPro" id="IPR039794">
    <property type="entry name" value="Gtb1-like"/>
</dbReference>
<proteinExistence type="predicted"/>
<feature type="domain" description="MRH" evidence="9">
    <location>
        <begin position="450"/>
        <end position="551"/>
    </location>
</feature>
<dbReference type="PROSITE" id="PS00018">
    <property type="entry name" value="EF_HAND_1"/>
    <property type="match status" value="1"/>
</dbReference>
<evidence type="ECO:0000259" key="9">
    <source>
        <dbReference type="PROSITE" id="PS51914"/>
    </source>
</evidence>
<dbReference type="Pfam" id="PF13202">
    <property type="entry name" value="EF-hand_5"/>
    <property type="match status" value="1"/>
</dbReference>
<dbReference type="InterPro" id="IPR018247">
    <property type="entry name" value="EF_Hand_1_Ca_BS"/>
</dbReference>
<reference evidence="10" key="1">
    <citation type="submission" date="2022-03" db="EMBL/GenBank/DDBJ databases">
        <authorList>
            <person name="Sayadi A."/>
        </authorList>
    </citation>
    <scope>NUCLEOTIDE SEQUENCE</scope>
</reference>
<dbReference type="Pfam" id="PF13015">
    <property type="entry name" value="PRKCSH_1"/>
    <property type="match status" value="1"/>
</dbReference>
<feature type="compositionally biased region" description="Basic and acidic residues" evidence="7">
    <location>
        <begin position="382"/>
        <end position="392"/>
    </location>
</feature>
<evidence type="ECO:0000256" key="5">
    <source>
        <dbReference type="ARBA" id="ARBA00023157"/>
    </source>
</evidence>
<feature type="region of interest" description="Disordered" evidence="7">
    <location>
        <begin position="192"/>
        <end position="218"/>
    </location>
</feature>
<dbReference type="PROSITE" id="PS50222">
    <property type="entry name" value="EF_HAND_2"/>
    <property type="match status" value="1"/>
</dbReference>
<evidence type="ECO:0000259" key="8">
    <source>
        <dbReference type="PROSITE" id="PS50222"/>
    </source>
</evidence>
<dbReference type="SUPFAM" id="SSF50911">
    <property type="entry name" value="Mannose 6-phosphate receptor domain"/>
    <property type="match status" value="1"/>
</dbReference>
<gene>
    <name evidence="10" type="ORF">ACAOBT_LOCUS6582</name>
</gene>
<evidence type="ECO:0000256" key="2">
    <source>
        <dbReference type="ARBA" id="ARBA00022729"/>
    </source>
</evidence>
<feature type="compositionally biased region" description="Acidic residues" evidence="7">
    <location>
        <begin position="363"/>
        <end position="381"/>
    </location>
</feature>
<comment type="caution">
    <text evidence="10">The sequence shown here is derived from an EMBL/GenBank/DDBJ whole genome shotgun (WGS) entry which is preliminary data.</text>
</comment>
<evidence type="ECO:0000256" key="4">
    <source>
        <dbReference type="ARBA" id="ARBA00022837"/>
    </source>
</evidence>
<evidence type="ECO:0000256" key="3">
    <source>
        <dbReference type="ARBA" id="ARBA00022824"/>
    </source>
</evidence>
<dbReference type="GO" id="GO:0017177">
    <property type="term" value="C:glucosidase II complex"/>
    <property type="evidence" value="ECO:0007669"/>
    <property type="project" value="TreeGrafter"/>
</dbReference>
<dbReference type="GO" id="GO:0006491">
    <property type="term" value="P:N-glycan processing"/>
    <property type="evidence" value="ECO:0007669"/>
    <property type="project" value="TreeGrafter"/>
</dbReference>
<dbReference type="InterPro" id="IPR044865">
    <property type="entry name" value="MRH_dom"/>
</dbReference>
<organism evidence="10 11">
    <name type="scientific">Acanthoscelides obtectus</name>
    <name type="common">Bean weevil</name>
    <name type="synonym">Bruchus obtectus</name>
    <dbReference type="NCBI Taxonomy" id="200917"/>
    <lineage>
        <taxon>Eukaryota</taxon>
        <taxon>Metazoa</taxon>
        <taxon>Ecdysozoa</taxon>
        <taxon>Arthropoda</taxon>
        <taxon>Hexapoda</taxon>
        <taxon>Insecta</taxon>
        <taxon>Pterygota</taxon>
        <taxon>Neoptera</taxon>
        <taxon>Endopterygota</taxon>
        <taxon>Coleoptera</taxon>
        <taxon>Polyphaga</taxon>
        <taxon>Cucujiformia</taxon>
        <taxon>Chrysomeloidea</taxon>
        <taxon>Chrysomelidae</taxon>
        <taxon>Bruchinae</taxon>
        <taxon>Bruchini</taxon>
        <taxon>Acanthoscelides</taxon>
    </lineage>
</organism>
<dbReference type="InterPro" id="IPR009011">
    <property type="entry name" value="Man6P_isomerase_rcpt-bd_dom_sf"/>
</dbReference>
<evidence type="ECO:0000256" key="7">
    <source>
        <dbReference type="SAM" id="MobiDB-lite"/>
    </source>
</evidence>
<sequence>MSDKYDMVDKTIDDVYCRLVDNVSDKVEVLLFSKTGRMGLQRNSNLNKTLLIFSVFVCETISSQVPRPRGVSLSRASLYPPDKDFTCFDGSATMPFSKVNDDYCDCYDASDEPGTAACPHGIFYCTNAGYKPMNIPSNRVNDGICDCCDGTDEYASGAECVNNCAELGKSAREAAQLRAELVKAGRQVRAEMSQKGVNAKNEKQNKHQELQKNKEDAEKLKEEKEYLKNEAEKLENAALEYYRKLEEEAKKKKVEEEAAKNRAEAEETFKKLDSNQDGLVSIEELQTRTSFDKDHNGEVSPEEAKWFLNDQEQVDLDAFINSCWTSVKPYLLMDSGMYTPPSPDDTTGSEAQDMQEGQHEGESEGNEDEEEETEDDEDTEEHEAPEPVHEEYSVTYDEETQKLVDQANTARTAFQDAEAQVRDIESELQRIQEYLEKDFGPEEEFAPLQGQCFEYHDHEYIYKLCPFDRTCQQPKSSSSETRLGTWGHWSGPESNKYHAQTYDKGQICWNGPARTTIVNIDCGSENKIISVSEPNRCEYVFEFVTPAACHDQLDGDDIRDDLHDEL</sequence>
<protein>
    <recommendedName>
        <fullName evidence="1">Glucosidase 2 subunit beta</fullName>
    </recommendedName>
</protein>
<dbReference type="Pfam" id="PF12999">
    <property type="entry name" value="PRKCSH-like"/>
    <property type="match status" value="1"/>
</dbReference>
<evidence type="ECO:0000313" key="11">
    <source>
        <dbReference type="Proteomes" id="UP001152888"/>
    </source>
</evidence>
<dbReference type="AlphaFoldDB" id="A0A9P0P2A8"/>
<evidence type="ECO:0000256" key="6">
    <source>
        <dbReference type="SAM" id="Coils"/>
    </source>
</evidence>
<evidence type="ECO:0000256" key="1">
    <source>
        <dbReference type="ARBA" id="ARBA00022387"/>
    </source>
</evidence>
<feature type="region of interest" description="Disordered" evidence="7">
    <location>
        <begin position="336"/>
        <end position="394"/>
    </location>
</feature>
<evidence type="ECO:0000313" key="10">
    <source>
        <dbReference type="EMBL" id="CAH1965932.1"/>
    </source>
</evidence>
<dbReference type="PANTHER" id="PTHR12630:SF1">
    <property type="entry name" value="GLUCOSIDASE 2 SUBUNIT BETA"/>
    <property type="match status" value="1"/>
</dbReference>
<dbReference type="InterPro" id="IPR011992">
    <property type="entry name" value="EF-hand-dom_pair"/>
</dbReference>
<keyword evidence="5" id="KW-1015">Disulfide bond</keyword>
<dbReference type="InterPro" id="IPR028146">
    <property type="entry name" value="PRKCSH_N"/>
</dbReference>
<keyword evidence="3" id="KW-0256">Endoplasmic reticulum</keyword>
<dbReference type="EMBL" id="CAKOFQ010006729">
    <property type="protein sequence ID" value="CAH1965932.1"/>
    <property type="molecule type" value="Genomic_DNA"/>
</dbReference>
<dbReference type="InterPro" id="IPR002048">
    <property type="entry name" value="EF_hand_dom"/>
</dbReference>
<dbReference type="InterPro" id="IPR036607">
    <property type="entry name" value="PRKCSH"/>
</dbReference>
<dbReference type="Gene3D" id="1.10.238.10">
    <property type="entry name" value="EF-hand"/>
    <property type="match status" value="1"/>
</dbReference>
<dbReference type="OrthoDB" id="28322at2759"/>
<dbReference type="Proteomes" id="UP001152888">
    <property type="component" value="Unassembled WGS sequence"/>
</dbReference>
<feature type="domain" description="EF-hand" evidence="8">
    <location>
        <begin position="260"/>
        <end position="295"/>
    </location>
</feature>
<keyword evidence="6" id="KW-0175">Coiled coil</keyword>
<accession>A0A9P0P2A8</accession>
<keyword evidence="2" id="KW-0732">Signal</keyword>
<dbReference type="GO" id="GO:0005509">
    <property type="term" value="F:calcium ion binding"/>
    <property type="evidence" value="ECO:0007669"/>
    <property type="project" value="InterPro"/>
</dbReference>
<name>A0A9P0P2A8_ACAOB</name>
<keyword evidence="11" id="KW-1185">Reference proteome</keyword>
<feature type="coiled-coil region" evidence="6">
    <location>
        <begin position="407"/>
        <end position="434"/>
    </location>
</feature>
<dbReference type="PROSITE" id="PS51914">
    <property type="entry name" value="MRH"/>
    <property type="match status" value="1"/>
</dbReference>
<keyword evidence="4" id="KW-0106">Calcium</keyword>